<evidence type="ECO:0000313" key="7">
    <source>
        <dbReference type="EMBL" id="GAA4442885.1"/>
    </source>
</evidence>
<dbReference type="Gene3D" id="3.40.50.12780">
    <property type="entry name" value="N-terminal domain of ligase-like"/>
    <property type="match status" value="1"/>
</dbReference>
<evidence type="ECO:0000259" key="6">
    <source>
        <dbReference type="Pfam" id="PF16177"/>
    </source>
</evidence>
<organism evidence="7 8">
    <name type="scientific">Ravibacter arvi</name>
    <dbReference type="NCBI Taxonomy" id="2051041"/>
    <lineage>
        <taxon>Bacteria</taxon>
        <taxon>Pseudomonadati</taxon>
        <taxon>Bacteroidota</taxon>
        <taxon>Cytophagia</taxon>
        <taxon>Cytophagales</taxon>
        <taxon>Spirosomataceae</taxon>
        <taxon>Ravibacter</taxon>
    </lineage>
</organism>
<dbReference type="InterPro" id="IPR045851">
    <property type="entry name" value="AMP-bd_C_sf"/>
</dbReference>
<feature type="domain" description="AMP-dependent synthetase/ligase" evidence="5">
    <location>
        <begin position="102"/>
        <end position="473"/>
    </location>
</feature>
<evidence type="ECO:0000256" key="3">
    <source>
        <dbReference type="ARBA" id="ARBA00022741"/>
    </source>
</evidence>
<dbReference type="EMBL" id="BAABEY010000028">
    <property type="protein sequence ID" value="GAA4442885.1"/>
    <property type="molecule type" value="Genomic_DNA"/>
</dbReference>
<dbReference type="SUPFAM" id="SSF56801">
    <property type="entry name" value="Acetyl-CoA synthetase-like"/>
    <property type="match status" value="1"/>
</dbReference>
<proteinExistence type="inferred from homology"/>
<dbReference type="Proteomes" id="UP001501508">
    <property type="component" value="Unassembled WGS sequence"/>
</dbReference>
<sequence length="653" mass="73267">MDNTARIPLWKPDPSLRENANIKKYMDWLFIKKGLYFNTYEELWNWSVTDTESFWESLWIYFGIKKKDAYTQVLIRPKEGFIGAQWFDRTTLNYAEHVFRNKEKKRPAIWFRSERQKLTPISWDTLEAQVGAVAAWLRKIGIVPGDRVAGVLPNTPHAVAAFLAANAVGAVWSCCSPDFGNVAVIDRFQQIEPKVIFAVDGYVYNGREFHKQEDISLIRGAIPSVKHVVMIPYLDEQADFHDFVSWNDVLAVPASVLEFEAMPFSHPIWILYSSGTTGKPKAIVHSAGGCLLEHMKALIFHQDVRPGDNFMWYSTTGWMMWNYAVSALLTGASLTLYDGSPGFPDINVLWDIVSAAKVNQFGAGASFFSACVKAGDSLVKKDLRSVRCIGSTGSPLTPELFNWVYEHIKKDTWLVSLSGGTDVCTAFVGGCPLLPVYAGEIQCRMLGARVECFDDSGNAVIGKQGEMVITQPMPSMPVYFWKDTGNKKYYDSYFTRFENVWAHGDWIEITEDKTVIIYGRSDATLNRQGVRIGPSEIYGATESFGEVKDSLVVYLEDADRILLFLVLNDGASFTDELVNGIKTRLRSGYSPRHVPDQIIEVKEIPYTKSGKKMETPVKKVLMGANPGTAVSKEAMANPGSMTFFETLAQQMKQ</sequence>
<dbReference type="Pfam" id="PF00501">
    <property type="entry name" value="AMP-binding"/>
    <property type="match status" value="1"/>
</dbReference>
<keyword evidence="4" id="KW-0067">ATP-binding</keyword>
<name>A0ABP8M414_9BACT</name>
<dbReference type="InterPro" id="IPR000873">
    <property type="entry name" value="AMP-dep_synth/lig_dom"/>
</dbReference>
<dbReference type="InterPro" id="IPR042099">
    <property type="entry name" value="ANL_N_sf"/>
</dbReference>
<evidence type="ECO:0000259" key="5">
    <source>
        <dbReference type="Pfam" id="PF00501"/>
    </source>
</evidence>
<evidence type="ECO:0000256" key="4">
    <source>
        <dbReference type="ARBA" id="ARBA00022840"/>
    </source>
</evidence>
<dbReference type="PROSITE" id="PS00455">
    <property type="entry name" value="AMP_BINDING"/>
    <property type="match status" value="1"/>
</dbReference>
<gene>
    <name evidence="7" type="ORF">GCM10023091_30450</name>
</gene>
<dbReference type="RefSeq" id="WP_345030710.1">
    <property type="nucleotide sequence ID" value="NZ_BAABEY010000028.1"/>
</dbReference>
<comment type="similarity">
    <text evidence="1">Belongs to the ATP-dependent AMP-binding enzyme family.</text>
</comment>
<evidence type="ECO:0000256" key="2">
    <source>
        <dbReference type="ARBA" id="ARBA00022598"/>
    </source>
</evidence>
<keyword evidence="3" id="KW-0547">Nucleotide-binding</keyword>
<reference evidence="8" key="1">
    <citation type="journal article" date="2019" name="Int. J. Syst. Evol. Microbiol.">
        <title>The Global Catalogue of Microorganisms (GCM) 10K type strain sequencing project: providing services to taxonomists for standard genome sequencing and annotation.</title>
        <authorList>
            <consortium name="The Broad Institute Genomics Platform"/>
            <consortium name="The Broad Institute Genome Sequencing Center for Infectious Disease"/>
            <person name="Wu L."/>
            <person name="Ma J."/>
        </authorList>
    </citation>
    <scope>NUCLEOTIDE SEQUENCE [LARGE SCALE GENOMIC DNA]</scope>
    <source>
        <strain evidence="8">JCM 31920</strain>
    </source>
</reference>
<dbReference type="PANTHER" id="PTHR42921">
    <property type="entry name" value="ACETOACETYL-COA SYNTHETASE"/>
    <property type="match status" value="1"/>
</dbReference>
<feature type="domain" description="Acetyl-coenzyme A synthetase N-terminal" evidence="6">
    <location>
        <begin position="40"/>
        <end position="97"/>
    </location>
</feature>
<dbReference type="InterPro" id="IPR020845">
    <property type="entry name" value="AMP-binding_CS"/>
</dbReference>
<accession>A0ABP8M414</accession>
<dbReference type="Pfam" id="PF16177">
    <property type="entry name" value="ACAS_N"/>
    <property type="match status" value="1"/>
</dbReference>
<dbReference type="PANTHER" id="PTHR42921:SF1">
    <property type="entry name" value="ACETOACETYL-COA SYNTHETASE"/>
    <property type="match status" value="1"/>
</dbReference>
<dbReference type="InterPro" id="IPR005914">
    <property type="entry name" value="Acac_CoA_synth"/>
</dbReference>
<protein>
    <submittedName>
        <fullName evidence="7">Acetoacetate--CoA ligase</fullName>
    </submittedName>
</protein>
<evidence type="ECO:0000256" key="1">
    <source>
        <dbReference type="ARBA" id="ARBA00006432"/>
    </source>
</evidence>
<dbReference type="NCBIfam" id="TIGR01217">
    <property type="entry name" value="ac_ac_CoA_syn"/>
    <property type="match status" value="1"/>
</dbReference>
<dbReference type="Gene3D" id="3.30.300.30">
    <property type="match status" value="1"/>
</dbReference>
<keyword evidence="2 7" id="KW-0436">Ligase</keyword>
<dbReference type="NCBIfam" id="NF002937">
    <property type="entry name" value="PRK03584.1"/>
    <property type="match status" value="1"/>
</dbReference>
<dbReference type="GO" id="GO:0016874">
    <property type="term" value="F:ligase activity"/>
    <property type="evidence" value="ECO:0007669"/>
    <property type="project" value="UniProtKB-KW"/>
</dbReference>
<evidence type="ECO:0000313" key="8">
    <source>
        <dbReference type="Proteomes" id="UP001501508"/>
    </source>
</evidence>
<comment type="caution">
    <text evidence="7">The sequence shown here is derived from an EMBL/GenBank/DDBJ whole genome shotgun (WGS) entry which is preliminary data.</text>
</comment>
<keyword evidence="8" id="KW-1185">Reference proteome</keyword>
<dbReference type="InterPro" id="IPR032387">
    <property type="entry name" value="ACAS_N"/>
</dbReference>